<gene>
    <name evidence="2" type="ORF">AVDCRST_MAG32-524</name>
</gene>
<feature type="compositionally biased region" description="Basic residues" evidence="1">
    <location>
        <begin position="24"/>
        <end position="53"/>
    </location>
</feature>
<evidence type="ECO:0000256" key="1">
    <source>
        <dbReference type="SAM" id="MobiDB-lite"/>
    </source>
</evidence>
<feature type="compositionally biased region" description="Basic residues" evidence="1">
    <location>
        <begin position="95"/>
        <end position="108"/>
    </location>
</feature>
<sequence length="118" mass="13707">GRHHLELSRRQRLDARERPGGLRRGGHRRQDRHGRRGQHRGVRLVAGGRHRLLAHGQAPPRPRRHDLRRGPRRPTGHGQHDQGADQGRTGLRQGHLGRRHPGRARRLLRPVLRDRRSL</sequence>
<feature type="compositionally biased region" description="Basic residues" evidence="1">
    <location>
        <begin position="61"/>
        <end position="75"/>
    </location>
</feature>
<evidence type="ECO:0000313" key="2">
    <source>
        <dbReference type="EMBL" id="CAA9369825.1"/>
    </source>
</evidence>
<accession>A0A6J4MY43</accession>
<reference evidence="2" key="1">
    <citation type="submission" date="2020-02" db="EMBL/GenBank/DDBJ databases">
        <authorList>
            <person name="Meier V. D."/>
        </authorList>
    </citation>
    <scope>NUCLEOTIDE SEQUENCE</scope>
    <source>
        <strain evidence="2">AVDCRST_MAG32</strain>
    </source>
</reference>
<feature type="region of interest" description="Disordered" evidence="1">
    <location>
        <begin position="1"/>
        <end position="118"/>
    </location>
</feature>
<proteinExistence type="predicted"/>
<dbReference type="EMBL" id="CADCUM010000026">
    <property type="protein sequence ID" value="CAA9369825.1"/>
    <property type="molecule type" value="Genomic_DNA"/>
</dbReference>
<dbReference type="AlphaFoldDB" id="A0A6J4MY43"/>
<feature type="non-terminal residue" evidence="2">
    <location>
        <position position="1"/>
    </location>
</feature>
<protein>
    <submittedName>
        <fullName evidence="2">Uncharacterized protein</fullName>
    </submittedName>
</protein>
<feature type="compositionally biased region" description="Basic and acidic residues" evidence="1">
    <location>
        <begin position="1"/>
        <end position="20"/>
    </location>
</feature>
<feature type="non-terminal residue" evidence="2">
    <location>
        <position position="118"/>
    </location>
</feature>
<name>A0A6J4MY43_9ACTN</name>
<organism evidence="2">
    <name type="scientific">uncultured Nocardioides sp</name>
    <dbReference type="NCBI Taxonomy" id="198441"/>
    <lineage>
        <taxon>Bacteria</taxon>
        <taxon>Bacillati</taxon>
        <taxon>Actinomycetota</taxon>
        <taxon>Actinomycetes</taxon>
        <taxon>Propionibacteriales</taxon>
        <taxon>Nocardioidaceae</taxon>
        <taxon>Nocardioides</taxon>
        <taxon>environmental samples</taxon>
    </lineage>
</organism>